<keyword evidence="1" id="KW-0812">Transmembrane</keyword>
<name>A0ABQ6JBS0_9ACTN</name>
<evidence type="ECO:0000256" key="1">
    <source>
        <dbReference type="SAM" id="Phobius"/>
    </source>
</evidence>
<protein>
    <recommendedName>
        <fullName evidence="4">ABC transporter domain-containing protein</fullName>
    </recommendedName>
</protein>
<gene>
    <name evidence="2" type="ORF">GCM10025868_03010</name>
</gene>
<keyword evidence="1" id="KW-1133">Transmembrane helix</keyword>
<feature type="transmembrane region" description="Helical" evidence="1">
    <location>
        <begin position="27"/>
        <end position="45"/>
    </location>
</feature>
<evidence type="ECO:0000313" key="2">
    <source>
        <dbReference type="EMBL" id="GMA85051.1"/>
    </source>
</evidence>
<comment type="caution">
    <text evidence="2">The sequence shown here is derived from an EMBL/GenBank/DDBJ whole genome shotgun (WGS) entry which is preliminary data.</text>
</comment>
<dbReference type="InterPro" id="IPR043428">
    <property type="entry name" value="LivM-like"/>
</dbReference>
<dbReference type="Proteomes" id="UP001157017">
    <property type="component" value="Unassembled WGS sequence"/>
</dbReference>
<evidence type="ECO:0000313" key="3">
    <source>
        <dbReference type="Proteomes" id="UP001157017"/>
    </source>
</evidence>
<reference evidence="3" key="1">
    <citation type="journal article" date="2019" name="Int. J. Syst. Evol. Microbiol.">
        <title>The Global Catalogue of Microorganisms (GCM) 10K type strain sequencing project: providing services to taxonomists for standard genome sequencing and annotation.</title>
        <authorList>
            <consortium name="The Broad Institute Genomics Platform"/>
            <consortium name="The Broad Institute Genome Sequencing Center for Infectious Disease"/>
            <person name="Wu L."/>
            <person name="Ma J."/>
        </authorList>
    </citation>
    <scope>NUCLEOTIDE SEQUENCE [LARGE SCALE GENOMIC DNA]</scope>
    <source>
        <strain evidence="3">NBRC 108730</strain>
    </source>
</reference>
<dbReference type="PANTHER" id="PTHR30482">
    <property type="entry name" value="HIGH-AFFINITY BRANCHED-CHAIN AMINO ACID TRANSPORT SYSTEM PERMEASE"/>
    <property type="match status" value="1"/>
</dbReference>
<keyword evidence="1" id="KW-0472">Membrane</keyword>
<keyword evidence="3" id="KW-1185">Reference proteome</keyword>
<dbReference type="PANTHER" id="PTHR30482:SF10">
    <property type="entry name" value="HIGH-AFFINITY BRANCHED-CHAIN AMINO ACID TRANSPORT PROTEIN BRAE"/>
    <property type="match status" value="1"/>
</dbReference>
<accession>A0ABQ6JBS0</accession>
<organism evidence="2 3">
    <name type="scientific">Angustibacter aerolatus</name>
    <dbReference type="NCBI Taxonomy" id="1162965"/>
    <lineage>
        <taxon>Bacteria</taxon>
        <taxon>Bacillati</taxon>
        <taxon>Actinomycetota</taxon>
        <taxon>Actinomycetes</taxon>
        <taxon>Kineosporiales</taxon>
        <taxon>Kineosporiaceae</taxon>
    </lineage>
</organism>
<evidence type="ECO:0008006" key="4">
    <source>
        <dbReference type="Google" id="ProtNLM"/>
    </source>
</evidence>
<sequence length="123" mass="13268">MGGAGNRWGVIIGAVVVSYLPELFRPFADYRVLIFGVLLIVLANFRSQGLIPPRRSVRAKKVDERLEQARGRSLPCLVTTDAASRPTSDAAPLLSMQDVTIRFGGVVALDGVTFDIRPGRSSG</sequence>
<proteinExistence type="predicted"/>
<dbReference type="EMBL" id="BSUZ01000001">
    <property type="protein sequence ID" value="GMA85051.1"/>
    <property type="molecule type" value="Genomic_DNA"/>
</dbReference>